<dbReference type="HOGENOM" id="CLU_018195_3_1_1"/>
<dbReference type="GO" id="GO:0031124">
    <property type="term" value="P:mRNA 3'-end processing"/>
    <property type="evidence" value="ECO:0007669"/>
    <property type="project" value="InterPro"/>
</dbReference>
<evidence type="ECO:0000256" key="3">
    <source>
        <dbReference type="ARBA" id="ARBA00019824"/>
    </source>
</evidence>
<dbReference type="InterPro" id="IPR027417">
    <property type="entry name" value="P-loop_NTPase"/>
</dbReference>
<sequence>MSNDITAESEEPPSKEWTLLPQNEYRFELDPGNVLAIQLVVGRAEVFGAELAIGRTYIFANECKAAIFTWHGCTIEMRQPSTEYVSDETPMVSYSNLHVVFEQMRIRAKNHTGDPSTAPEPPRVLIIGPEDCGKTTAAKILTNYSVRAPRVCTPVLVNVDPSEGGWTMPGTVSACVVSSPLPTQTPASPFGVTSTTAPTALSSAALLPIVYWYGHSDPKRNQPVMEKSIQNLATAVKERMSLDAITYNSGLFIDTPATFSTAVKIGTEMRYPFIEKCVEEFDVNMIVVIGHEKLNVDIQRTFGSPMSGRRITVVKVAKSGGAVDLDYTYRTRVMSHQMRNYFYGPDFKIPTWVDVAKLGGEAQTETTLSPYSAPVKFNDMKLWRIGAESMAPTSALPIGGSRIITELEPIPVDPTNGGLLNVVLALLPLPPSQHGAVKAEDDLSYEDLLTTDIAGFLLVTAVDTAKSRMTILSPNP</sequence>
<dbReference type="InterPro" id="IPR038238">
    <property type="entry name" value="Clp1_C_sf"/>
</dbReference>
<accession>A0A0C3QYZ3</accession>
<evidence type="ECO:0000259" key="8">
    <source>
        <dbReference type="Pfam" id="PF06807"/>
    </source>
</evidence>
<evidence type="ECO:0000259" key="10">
    <source>
        <dbReference type="Pfam" id="PF16575"/>
    </source>
</evidence>
<dbReference type="Gene3D" id="2.60.120.1030">
    <property type="entry name" value="Clp1, DNA binding domain"/>
    <property type="match status" value="1"/>
</dbReference>
<evidence type="ECO:0000313" key="12">
    <source>
        <dbReference type="Proteomes" id="UP000054248"/>
    </source>
</evidence>
<dbReference type="Pfam" id="PF16573">
    <property type="entry name" value="CLP1_N"/>
    <property type="match status" value="1"/>
</dbReference>
<feature type="domain" description="Clp1 N-terminal" evidence="9">
    <location>
        <begin position="19"/>
        <end position="108"/>
    </location>
</feature>
<dbReference type="OrthoDB" id="258143at2759"/>
<dbReference type="AlphaFoldDB" id="A0A0C3QYZ3"/>
<feature type="domain" description="Clp1 P-loop" evidence="10">
    <location>
        <begin position="128"/>
        <end position="344"/>
    </location>
</feature>
<keyword evidence="5" id="KW-0547">Nucleotide-binding</keyword>
<evidence type="ECO:0000256" key="2">
    <source>
        <dbReference type="ARBA" id="ARBA00018706"/>
    </source>
</evidence>
<dbReference type="GO" id="GO:0005524">
    <property type="term" value="F:ATP binding"/>
    <property type="evidence" value="ECO:0007669"/>
    <property type="project" value="UniProtKB-KW"/>
</dbReference>
<dbReference type="PANTHER" id="PTHR12755:SF6">
    <property type="entry name" value="POLYRIBONUCLEOTIDE 5'-HYDROXYL-KINASE CLP1"/>
    <property type="match status" value="1"/>
</dbReference>
<evidence type="ECO:0000256" key="5">
    <source>
        <dbReference type="ARBA" id="ARBA00022741"/>
    </source>
</evidence>
<dbReference type="InterPro" id="IPR045116">
    <property type="entry name" value="Clp1/Grc3"/>
</dbReference>
<evidence type="ECO:0000256" key="1">
    <source>
        <dbReference type="ARBA" id="ARBA00004123"/>
    </source>
</evidence>
<keyword evidence="6" id="KW-0067">ATP-binding</keyword>
<keyword evidence="12" id="KW-1185">Reference proteome</keyword>
<gene>
    <name evidence="11" type="ORF">M407DRAFT_63849</name>
</gene>
<dbReference type="InterPro" id="IPR038239">
    <property type="entry name" value="Clp1_N_sf"/>
</dbReference>
<dbReference type="GO" id="GO:0006388">
    <property type="term" value="P:tRNA splicing, via endonucleolytic cleavage and ligation"/>
    <property type="evidence" value="ECO:0007669"/>
    <property type="project" value="TreeGrafter"/>
</dbReference>
<keyword evidence="4" id="KW-0507">mRNA processing</keyword>
<evidence type="ECO:0000256" key="6">
    <source>
        <dbReference type="ARBA" id="ARBA00022840"/>
    </source>
</evidence>
<dbReference type="STRING" id="1051891.A0A0C3QYZ3"/>
<dbReference type="InterPro" id="IPR032319">
    <property type="entry name" value="CLP1_P"/>
</dbReference>
<organism evidence="11 12">
    <name type="scientific">Tulasnella calospora MUT 4182</name>
    <dbReference type="NCBI Taxonomy" id="1051891"/>
    <lineage>
        <taxon>Eukaryota</taxon>
        <taxon>Fungi</taxon>
        <taxon>Dikarya</taxon>
        <taxon>Basidiomycota</taxon>
        <taxon>Agaricomycotina</taxon>
        <taxon>Agaricomycetes</taxon>
        <taxon>Cantharellales</taxon>
        <taxon>Tulasnellaceae</taxon>
        <taxon>Tulasnella</taxon>
    </lineage>
</organism>
<reference evidence="12" key="2">
    <citation type="submission" date="2015-01" db="EMBL/GenBank/DDBJ databases">
        <title>Evolutionary Origins and Diversification of the Mycorrhizal Mutualists.</title>
        <authorList>
            <consortium name="DOE Joint Genome Institute"/>
            <consortium name="Mycorrhizal Genomics Consortium"/>
            <person name="Kohler A."/>
            <person name="Kuo A."/>
            <person name="Nagy L.G."/>
            <person name="Floudas D."/>
            <person name="Copeland A."/>
            <person name="Barry K.W."/>
            <person name="Cichocki N."/>
            <person name="Veneault-Fourrey C."/>
            <person name="LaButti K."/>
            <person name="Lindquist E.A."/>
            <person name="Lipzen A."/>
            <person name="Lundell T."/>
            <person name="Morin E."/>
            <person name="Murat C."/>
            <person name="Riley R."/>
            <person name="Ohm R."/>
            <person name="Sun H."/>
            <person name="Tunlid A."/>
            <person name="Henrissat B."/>
            <person name="Grigoriev I.V."/>
            <person name="Hibbett D.S."/>
            <person name="Martin F."/>
        </authorList>
    </citation>
    <scope>NUCLEOTIDE SEQUENCE [LARGE SCALE GENOMIC DNA]</scope>
    <source>
        <strain evidence="12">MUT 4182</strain>
    </source>
</reference>
<dbReference type="Gene3D" id="3.40.50.300">
    <property type="entry name" value="P-loop containing nucleotide triphosphate hydrolases"/>
    <property type="match status" value="1"/>
</dbReference>
<dbReference type="PANTHER" id="PTHR12755">
    <property type="entry name" value="CLEAVAGE/POLYADENYLATION FACTOR IA SUBUNIT CLP1P"/>
    <property type="match status" value="1"/>
</dbReference>
<dbReference type="InterPro" id="IPR028606">
    <property type="entry name" value="Clp1"/>
</dbReference>
<feature type="non-terminal residue" evidence="11">
    <location>
        <position position="476"/>
    </location>
</feature>
<dbReference type="Gene3D" id="2.40.30.330">
    <property type="entry name" value="Pre-mRNA cleavage complex subunit Clp1, C-terminal domain"/>
    <property type="match status" value="1"/>
</dbReference>
<evidence type="ECO:0000256" key="7">
    <source>
        <dbReference type="ARBA" id="ARBA00023242"/>
    </source>
</evidence>
<dbReference type="Pfam" id="PF16575">
    <property type="entry name" value="CLP1_P"/>
    <property type="match status" value="1"/>
</dbReference>
<dbReference type="InterPro" id="IPR010655">
    <property type="entry name" value="Clp1_C"/>
</dbReference>
<comment type="subcellular location">
    <subcellularLocation>
        <location evidence="1">Nucleus</location>
    </subcellularLocation>
</comment>
<evidence type="ECO:0000256" key="4">
    <source>
        <dbReference type="ARBA" id="ARBA00022664"/>
    </source>
</evidence>
<reference evidence="11 12" key="1">
    <citation type="submission" date="2014-04" db="EMBL/GenBank/DDBJ databases">
        <authorList>
            <consortium name="DOE Joint Genome Institute"/>
            <person name="Kuo A."/>
            <person name="Girlanda M."/>
            <person name="Perotto S."/>
            <person name="Kohler A."/>
            <person name="Nagy L.G."/>
            <person name="Floudas D."/>
            <person name="Copeland A."/>
            <person name="Barry K.W."/>
            <person name="Cichocki N."/>
            <person name="Veneault-Fourrey C."/>
            <person name="LaButti K."/>
            <person name="Lindquist E.A."/>
            <person name="Lipzen A."/>
            <person name="Lundell T."/>
            <person name="Morin E."/>
            <person name="Murat C."/>
            <person name="Sun H."/>
            <person name="Tunlid A."/>
            <person name="Henrissat B."/>
            <person name="Grigoriev I.V."/>
            <person name="Hibbett D.S."/>
            <person name="Martin F."/>
            <person name="Nordberg H.P."/>
            <person name="Cantor M.N."/>
            <person name="Hua S.X."/>
        </authorList>
    </citation>
    <scope>NUCLEOTIDE SEQUENCE [LARGE SCALE GENOMIC DNA]</scope>
    <source>
        <strain evidence="11 12">MUT 4182</strain>
    </source>
</reference>
<dbReference type="HAMAP" id="MF_03035">
    <property type="entry name" value="Clp1"/>
    <property type="match status" value="1"/>
</dbReference>
<proteinExistence type="inferred from homology"/>
<dbReference type="InterPro" id="IPR032324">
    <property type="entry name" value="Clp1_N"/>
</dbReference>
<protein>
    <recommendedName>
        <fullName evidence="3">Polynucleotide 5'-hydroxyl-kinase GRC3</fullName>
    </recommendedName>
    <alternativeName>
        <fullName evidence="2">Polynucleotide 5'-hydroxyl-kinase grc3</fullName>
    </alternativeName>
</protein>
<name>A0A0C3QYZ3_9AGAM</name>
<dbReference type="GO" id="GO:0005849">
    <property type="term" value="C:mRNA cleavage factor complex"/>
    <property type="evidence" value="ECO:0007669"/>
    <property type="project" value="InterPro"/>
</dbReference>
<dbReference type="EMBL" id="KN822942">
    <property type="protein sequence ID" value="KIO34584.1"/>
    <property type="molecule type" value="Genomic_DNA"/>
</dbReference>
<dbReference type="Proteomes" id="UP000054248">
    <property type="component" value="Unassembled WGS sequence"/>
</dbReference>
<feature type="domain" description="Clp1 C-terminal" evidence="8">
    <location>
        <begin position="368"/>
        <end position="476"/>
    </location>
</feature>
<dbReference type="Pfam" id="PF06807">
    <property type="entry name" value="Clp1"/>
    <property type="match status" value="1"/>
</dbReference>
<dbReference type="FunFam" id="2.60.120.1030:FF:000001">
    <property type="entry name" value="Protein CLP1 homolog 5"/>
    <property type="match status" value="1"/>
</dbReference>
<evidence type="ECO:0000313" key="11">
    <source>
        <dbReference type="EMBL" id="KIO34584.1"/>
    </source>
</evidence>
<dbReference type="GO" id="GO:0051731">
    <property type="term" value="F:polynucleotide 5'-hydroxyl-kinase activity"/>
    <property type="evidence" value="ECO:0007669"/>
    <property type="project" value="InterPro"/>
</dbReference>
<evidence type="ECO:0000259" key="9">
    <source>
        <dbReference type="Pfam" id="PF16573"/>
    </source>
</evidence>
<keyword evidence="7" id="KW-0539">Nucleus</keyword>